<feature type="chain" id="PRO_5015474363" description="DUF4198 domain-containing protein" evidence="1">
    <location>
        <begin position="26"/>
        <end position="238"/>
    </location>
</feature>
<accession>A0A2S8GK03</accession>
<evidence type="ECO:0000313" key="2">
    <source>
        <dbReference type="EMBL" id="PQO44765.1"/>
    </source>
</evidence>
<evidence type="ECO:0008006" key="4">
    <source>
        <dbReference type="Google" id="ProtNLM"/>
    </source>
</evidence>
<protein>
    <recommendedName>
        <fullName evidence="4">DUF4198 domain-containing protein</fullName>
    </recommendedName>
</protein>
<dbReference type="OrthoDB" id="275928at2"/>
<gene>
    <name evidence="2" type="ORF">C5Y93_16830</name>
</gene>
<name>A0A2S8GK03_9BACT</name>
<dbReference type="EMBL" id="PUHZ01000017">
    <property type="protein sequence ID" value="PQO44765.1"/>
    <property type="molecule type" value="Genomic_DNA"/>
</dbReference>
<proteinExistence type="predicted"/>
<organism evidence="2 3">
    <name type="scientific">Blastopirellula marina</name>
    <dbReference type="NCBI Taxonomy" id="124"/>
    <lineage>
        <taxon>Bacteria</taxon>
        <taxon>Pseudomonadati</taxon>
        <taxon>Planctomycetota</taxon>
        <taxon>Planctomycetia</taxon>
        <taxon>Pirellulales</taxon>
        <taxon>Pirellulaceae</taxon>
        <taxon>Blastopirellula</taxon>
    </lineage>
</organism>
<evidence type="ECO:0000313" key="3">
    <source>
        <dbReference type="Proteomes" id="UP000237819"/>
    </source>
</evidence>
<dbReference type="Proteomes" id="UP000237819">
    <property type="component" value="Unassembled WGS sequence"/>
</dbReference>
<dbReference type="InterPro" id="IPR019613">
    <property type="entry name" value="DUF4198"/>
</dbReference>
<keyword evidence="1" id="KW-0732">Signal</keyword>
<reference evidence="2 3" key="1">
    <citation type="submission" date="2018-02" db="EMBL/GenBank/DDBJ databases">
        <title>Comparative genomes isolates from brazilian mangrove.</title>
        <authorList>
            <person name="Araujo J.E."/>
            <person name="Taketani R.G."/>
            <person name="Silva M.C.P."/>
            <person name="Loureco M.V."/>
            <person name="Andreote F.D."/>
        </authorList>
    </citation>
    <scope>NUCLEOTIDE SEQUENCE [LARGE SCALE GENOMIC DNA]</scope>
    <source>
        <strain evidence="2 3">Nap-Phe MGV</strain>
    </source>
</reference>
<dbReference type="Pfam" id="PF10670">
    <property type="entry name" value="DUF4198"/>
    <property type="match status" value="1"/>
</dbReference>
<evidence type="ECO:0000256" key="1">
    <source>
        <dbReference type="SAM" id="SignalP"/>
    </source>
</evidence>
<dbReference type="AlphaFoldDB" id="A0A2S8GK03"/>
<dbReference type="RefSeq" id="WP_105336607.1">
    <property type="nucleotide sequence ID" value="NZ_PUHZ01000017.1"/>
</dbReference>
<comment type="caution">
    <text evidence="2">The sequence shown here is derived from an EMBL/GenBank/DDBJ whole genome shotgun (WGS) entry which is preliminary data.</text>
</comment>
<feature type="signal peptide" evidence="1">
    <location>
        <begin position="1"/>
        <end position="25"/>
    </location>
</feature>
<sequence length="238" mass="26231">MTIRFRRSFALALLLVATLTFSAQAHFVWVAISDDGSTASLYFGEGPFPSEAALLGHVAQSEAFARTADGKYVPLKLEKKIEEDGDGSWSVTQDGSPWQGMEAVCDYGVLAKGDAPFWLKYYGKHADASTLKNKTLCESEKLALDIVPSKTDEGIQLKALFHGKPVEGCEFVIYDDTADPQERTTDAQGNVLLKDLKPVIYSVRAKWVEEKSGEHDGKKYDSIRHYSTVSLNLTADDQ</sequence>